<dbReference type="InterPro" id="IPR010982">
    <property type="entry name" value="Lambda_DNA-bd_dom_sf"/>
</dbReference>
<dbReference type="CDD" id="cd00093">
    <property type="entry name" value="HTH_XRE"/>
    <property type="match status" value="1"/>
</dbReference>
<dbReference type="Gene3D" id="1.10.260.40">
    <property type="entry name" value="lambda repressor-like DNA-binding domains"/>
    <property type="match status" value="1"/>
</dbReference>
<dbReference type="InterPro" id="IPR001387">
    <property type="entry name" value="Cro/C1-type_HTH"/>
</dbReference>
<dbReference type="RefSeq" id="WP_058451746.1">
    <property type="nucleotide sequence ID" value="NZ_CAAAIB010000025.1"/>
</dbReference>
<dbReference type="OrthoDB" id="129597at2"/>
<dbReference type="InterPro" id="IPR039554">
    <property type="entry name" value="HigA2-like_HTH"/>
</dbReference>
<dbReference type="PATRIC" id="fig|466.6.peg.999"/>
<name>A0A0W0WBG9_9GAMM</name>
<evidence type="ECO:0000259" key="1">
    <source>
        <dbReference type="PROSITE" id="PS50943"/>
    </source>
</evidence>
<dbReference type="GO" id="GO:0003677">
    <property type="term" value="F:DNA binding"/>
    <property type="evidence" value="ECO:0007669"/>
    <property type="project" value="InterPro"/>
</dbReference>
<dbReference type="Pfam" id="PF13744">
    <property type="entry name" value="HTH_37"/>
    <property type="match status" value="1"/>
</dbReference>
<sequence length="107" mass="11863">MAKPLSKLTEKISKEVDTAATAKAAEMLAEMDLDELRKVCHITQNQVAEVLQITQPSVAQLEKRDDIYISTLRNYLFALGAKLELVACFPDGRKVSLSGFTYLNSSK</sequence>
<dbReference type="AlphaFoldDB" id="A0A0W0WBG9"/>
<keyword evidence="3" id="KW-1185">Reference proteome</keyword>
<dbReference type="STRING" id="466.Lmac_0937"/>
<feature type="domain" description="HTH cro/C1-type" evidence="1">
    <location>
        <begin position="33"/>
        <end position="63"/>
    </location>
</feature>
<proteinExistence type="predicted"/>
<reference evidence="2 3" key="1">
    <citation type="submission" date="2015-11" db="EMBL/GenBank/DDBJ databases">
        <title>Genomic analysis of 38 Legionella species identifies large and diverse effector repertoires.</title>
        <authorList>
            <person name="Burstein D."/>
            <person name="Amaro F."/>
            <person name="Zusman T."/>
            <person name="Lifshitz Z."/>
            <person name="Cohen O."/>
            <person name="Gilbert J.A."/>
            <person name="Pupko T."/>
            <person name="Shuman H.A."/>
            <person name="Segal G."/>
        </authorList>
    </citation>
    <scope>NUCLEOTIDE SEQUENCE [LARGE SCALE GENOMIC DNA]</scope>
    <source>
        <strain evidence="2 3">PX-1-G2-E2</strain>
    </source>
</reference>
<dbReference type="Proteomes" id="UP000054908">
    <property type="component" value="Unassembled WGS sequence"/>
</dbReference>
<gene>
    <name evidence="2" type="ORF">Lmac_0937</name>
</gene>
<protein>
    <submittedName>
        <fullName evidence="2">Putative transcriptional regulator, XRE family</fullName>
    </submittedName>
</protein>
<dbReference type="EMBL" id="LNYL01000024">
    <property type="protein sequence ID" value="KTD29334.1"/>
    <property type="molecule type" value="Genomic_DNA"/>
</dbReference>
<evidence type="ECO:0000313" key="3">
    <source>
        <dbReference type="Proteomes" id="UP000054908"/>
    </source>
</evidence>
<dbReference type="PROSITE" id="PS50943">
    <property type="entry name" value="HTH_CROC1"/>
    <property type="match status" value="1"/>
</dbReference>
<accession>A0A0W0WBG9</accession>
<organism evidence="2 3">
    <name type="scientific">Legionella maceachernii</name>
    <dbReference type="NCBI Taxonomy" id="466"/>
    <lineage>
        <taxon>Bacteria</taxon>
        <taxon>Pseudomonadati</taxon>
        <taxon>Pseudomonadota</taxon>
        <taxon>Gammaproteobacteria</taxon>
        <taxon>Legionellales</taxon>
        <taxon>Legionellaceae</taxon>
        <taxon>Legionella</taxon>
    </lineage>
</organism>
<evidence type="ECO:0000313" key="2">
    <source>
        <dbReference type="EMBL" id="KTD29334.1"/>
    </source>
</evidence>
<comment type="caution">
    <text evidence="2">The sequence shown here is derived from an EMBL/GenBank/DDBJ whole genome shotgun (WGS) entry which is preliminary data.</text>
</comment>
<dbReference type="SUPFAM" id="SSF47413">
    <property type="entry name" value="lambda repressor-like DNA-binding domains"/>
    <property type="match status" value="1"/>
</dbReference>